<proteinExistence type="predicted"/>
<organism evidence="1 2">
    <name type="scientific">Hymenolepis diminuta</name>
    <name type="common">Rat tapeworm</name>
    <dbReference type="NCBI Taxonomy" id="6216"/>
    <lineage>
        <taxon>Eukaryota</taxon>
        <taxon>Metazoa</taxon>
        <taxon>Spiralia</taxon>
        <taxon>Lophotrochozoa</taxon>
        <taxon>Platyhelminthes</taxon>
        <taxon>Cestoda</taxon>
        <taxon>Eucestoda</taxon>
        <taxon>Cyclophyllidea</taxon>
        <taxon>Hymenolepididae</taxon>
        <taxon>Hymenolepis</taxon>
    </lineage>
</organism>
<reference evidence="1 2" key="1">
    <citation type="submission" date="2019-07" db="EMBL/GenBank/DDBJ databases">
        <authorList>
            <person name="Jastrzebski P J."/>
            <person name="Paukszto L."/>
            <person name="Jastrzebski P J."/>
        </authorList>
    </citation>
    <scope>NUCLEOTIDE SEQUENCE [LARGE SCALE GENOMIC DNA]</scope>
    <source>
        <strain evidence="1 2">WMS-il1</strain>
    </source>
</reference>
<accession>A0A564Z147</accession>
<dbReference type="Gene3D" id="1.25.40.20">
    <property type="entry name" value="Ankyrin repeat-containing domain"/>
    <property type="match status" value="1"/>
</dbReference>
<protein>
    <recommendedName>
        <fullName evidence="3">ANK_REP_REGION domain-containing protein</fullName>
    </recommendedName>
</protein>
<dbReference type="AlphaFoldDB" id="A0A564Z147"/>
<evidence type="ECO:0000313" key="1">
    <source>
        <dbReference type="EMBL" id="VUZ53257.1"/>
    </source>
</evidence>
<evidence type="ECO:0008006" key="3">
    <source>
        <dbReference type="Google" id="ProtNLM"/>
    </source>
</evidence>
<sequence length="139" mass="16334">MQDDKVPLMFCQSQPYQTITEYINRLVEAQNLLRLAETRENVEENTKRLGRLPLHYAVQTNLPTVIMLLSKGTDQLQIPDFDDKVPLMFCQSQPYQTITEYINRLVEAQNLLRLAETRENVEENTKRVSSSRMFFYSEV</sequence>
<gene>
    <name evidence="1" type="ORF">WMSIL1_LOCUS11581</name>
</gene>
<dbReference type="Proteomes" id="UP000321570">
    <property type="component" value="Unassembled WGS sequence"/>
</dbReference>
<keyword evidence="2" id="KW-1185">Reference proteome</keyword>
<evidence type="ECO:0000313" key="2">
    <source>
        <dbReference type="Proteomes" id="UP000321570"/>
    </source>
</evidence>
<dbReference type="InterPro" id="IPR036770">
    <property type="entry name" value="Ankyrin_rpt-contain_sf"/>
</dbReference>
<dbReference type="SUPFAM" id="SSF48403">
    <property type="entry name" value="Ankyrin repeat"/>
    <property type="match status" value="1"/>
</dbReference>
<name>A0A564Z147_HYMDI</name>
<dbReference type="EMBL" id="CABIJS010000555">
    <property type="protein sequence ID" value="VUZ53257.1"/>
    <property type="molecule type" value="Genomic_DNA"/>
</dbReference>